<keyword evidence="4 7" id="KW-0812">Transmembrane</keyword>
<dbReference type="Pfam" id="PF03994">
    <property type="entry name" value="DUF350"/>
    <property type="match status" value="1"/>
</dbReference>
<keyword evidence="3" id="KW-1003">Cell membrane</keyword>
<comment type="subcellular location">
    <subcellularLocation>
        <location evidence="1">Cell membrane</location>
        <topology evidence="1">Multi-pass membrane protein</topology>
    </subcellularLocation>
</comment>
<gene>
    <name evidence="8" type="ORF">GM661_18540</name>
</gene>
<dbReference type="AlphaFoldDB" id="A0A8A7KJ06"/>
<evidence type="ECO:0000313" key="8">
    <source>
        <dbReference type="EMBL" id="QTL99808.1"/>
    </source>
</evidence>
<evidence type="ECO:0000256" key="2">
    <source>
        <dbReference type="ARBA" id="ARBA00005779"/>
    </source>
</evidence>
<organism evidence="8 9">
    <name type="scientific">Iocasia fonsfrigidae</name>
    <dbReference type="NCBI Taxonomy" id="2682810"/>
    <lineage>
        <taxon>Bacteria</taxon>
        <taxon>Bacillati</taxon>
        <taxon>Bacillota</taxon>
        <taxon>Clostridia</taxon>
        <taxon>Halanaerobiales</taxon>
        <taxon>Halanaerobiaceae</taxon>
        <taxon>Iocasia</taxon>
    </lineage>
</organism>
<dbReference type="GO" id="GO:0005886">
    <property type="term" value="C:plasma membrane"/>
    <property type="evidence" value="ECO:0007669"/>
    <property type="project" value="UniProtKB-SubCell"/>
</dbReference>
<keyword evidence="9" id="KW-1185">Reference proteome</keyword>
<evidence type="ECO:0000256" key="3">
    <source>
        <dbReference type="ARBA" id="ARBA00022475"/>
    </source>
</evidence>
<dbReference type="KEGG" id="ifn:GM661_18540"/>
<keyword evidence="6 7" id="KW-0472">Membrane</keyword>
<evidence type="ECO:0000256" key="1">
    <source>
        <dbReference type="ARBA" id="ARBA00004651"/>
    </source>
</evidence>
<name>A0A8A7KJ06_9FIRM</name>
<dbReference type="EMBL" id="CP046640">
    <property type="protein sequence ID" value="QTL99808.1"/>
    <property type="molecule type" value="Genomic_DNA"/>
</dbReference>
<accession>A0A8A7KJ06</accession>
<dbReference type="Proteomes" id="UP000665020">
    <property type="component" value="Chromosome"/>
</dbReference>
<sequence length="70" mass="7840">MKENMLTNEFIATIVYAVLALVLMFLGYKFFDWITPYNFAEEIKEKNPAIGVVIAGIFIAVAIIIKAAII</sequence>
<dbReference type="InterPro" id="IPR007140">
    <property type="entry name" value="DUF350"/>
</dbReference>
<evidence type="ECO:0000256" key="7">
    <source>
        <dbReference type="SAM" id="Phobius"/>
    </source>
</evidence>
<evidence type="ECO:0000256" key="6">
    <source>
        <dbReference type="ARBA" id="ARBA00023136"/>
    </source>
</evidence>
<comment type="similarity">
    <text evidence="2">Belongs to the UPF0719 family.</text>
</comment>
<evidence type="ECO:0000313" key="9">
    <source>
        <dbReference type="Proteomes" id="UP000665020"/>
    </source>
</evidence>
<evidence type="ECO:0000256" key="5">
    <source>
        <dbReference type="ARBA" id="ARBA00022989"/>
    </source>
</evidence>
<reference evidence="8" key="1">
    <citation type="submission" date="2019-12" db="EMBL/GenBank/DDBJ databases">
        <authorList>
            <person name="zhang j."/>
            <person name="sun C.M."/>
        </authorList>
    </citation>
    <scope>NUCLEOTIDE SEQUENCE</scope>
    <source>
        <strain evidence="8">NS-1</strain>
    </source>
</reference>
<keyword evidence="5 7" id="KW-1133">Transmembrane helix</keyword>
<feature type="transmembrane region" description="Helical" evidence="7">
    <location>
        <begin position="48"/>
        <end position="69"/>
    </location>
</feature>
<feature type="transmembrane region" description="Helical" evidence="7">
    <location>
        <begin position="7"/>
        <end position="28"/>
    </location>
</feature>
<protein>
    <submittedName>
        <fullName evidence="8">DUF350 domain-containing protein</fullName>
    </submittedName>
</protein>
<proteinExistence type="inferred from homology"/>
<evidence type="ECO:0000256" key="4">
    <source>
        <dbReference type="ARBA" id="ARBA00022692"/>
    </source>
</evidence>